<name>A0A6A6UCH1_9PEZI</name>
<feature type="domain" description="N-acetyltransferase" evidence="1">
    <location>
        <begin position="9"/>
        <end position="122"/>
    </location>
</feature>
<dbReference type="InterPro" id="IPR051531">
    <property type="entry name" value="N-acetyltransferase"/>
</dbReference>
<organism evidence="2 3">
    <name type="scientific">Microthyrium microscopicum</name>
    <dbReference type="NCBI Taxonomy" id="703497"/>
    <lineage>
        <taxon>Eukaryota</taxon>
        <taxon>Fungi</taxon>
        <taxon>Dikarya</taxon>
        <taxon>Ascomycota</taxon>
        <taxon>Pezizomycotina</taxon>
        <taxon>Dothideomycetes</taxon>
        <taxon>Dothideomycetes incertae sedis</taxon>
        <taxon>Microthyriales</taxon>
        <taxon>Microthyriaceae</taxon>
        <taxon>Microthyrium</taxon>
    </lineage>
</organism>
<dbReference type="OrthoDB" id="4072826at2759"/>
<protein>
    <recommendedName>
        <fullName evidence="1">N-acetyltransferase domain-containing protein</fullName>
    </recommendedName>
</protein>
<accession>A0A6A6UCH1</accession>
<sequence>MTSDICTKRLLLRPIALDDVASLHKIRSIPDVATQFSTGAWADEAAAEEWIRTMIDQPASLMYTIRLLPTSSTTNPPAQIIGLMGLNRWGMLHYMIDPTLWNNGYATEALHAFKAALFDAQPERTVIETIVAGGNCGKD</sequence>
<dbReference type="Pfam" id="PF13302">
    <property type="entry name" value="Acetyltransf_3"/>
    <property type="match status" value="1"/>
</dbReference>
<dbReference type="AlphaFoldDB" id="A0A6A6UCH1"/>
<dbReference type="PANTHER" id="PTHR43792">
    <property type="entry name" value="GNAT FAMILY, PUTATIVE (AFU_ORTHOLOGUE AFUA_3G00765)-RELATED-RELATED"/>
    <property type="match status" value="1"/>
</dbReference>
<dbReference type="GO" id="GO:0016747">
    <property type="term" value="F:acyltransferase activity, transferring groups other than amino-acyl groups"/>
    <property type="evidence" value="ECO:0007669"/>
    <property type="project" value="InterPro"/>
</dbReference>
<dbReference type="InterPro" id="IPR016181">
    <property type="entry name" value="Acyl_CoA_acyltransferase"/>
</dbReference>
<reference evidence="2" key="1">
    <citation type="journal article" date="2020" name="Stud. Mycol.">
        <title>101 Dothideomycetes genomes: a test case for predicting lifestyles and emergence of pathogens.</title>
        <authorList>
            <person name="Haridas S."/>
            <person name="Albert R."/>
            <person name="Binder M."/>
            <person name="Bloem J."/>
            <person name="Labutti K."/>
            <person name="Salamov A."/>
            <person name="Andreopoulos B."/>
            <person name="Baker S."/>
            <person name="Barry K."/>
            <person name="Bills G."/>
            <person name="Bluhm B."/>
            <person name="Cannon C."/>
            <person name="Castanera R."/>
            <person name="Culley D."/>
            <person name="Daum C."/>
            <person name="Ezra D."/>
            <person name="Gonzalez J."/>
            <person name="Henrissat B."/>
            <person name="Kuo A."/>
            <person name="Liang C."/>
            <person name="Lipzen A."/>
            <person name="Lutzoni F."/>
            <person name="Magnuson J."/>
            <person name="Mondo S."/>
            <person name="Nolan M."/>
            <person name="Ohm R."/>
            <person name="Pangilinan J."/>
            <person name="Park H.-J."/>
            <person name="Ramirez L."/>
            <person name="Alfaro M."/>
            <person name="Sun H."/>
            <person name="Tritt A."/>
            <person name="Yoshinaga Y."/>
            <person name="Zwiers L.-H."/>
            <person name="Turgeon B."/>
            <person name="Goodwin S."/>
            <person name="Spatafora J."/>
            <person name="Crous P."/>
            <person name="Grigoriev I."/>
        </authorList>
    </citation>
    <scope>NUCLEOTIDE SEQUENCE</scope>
    <source>
        <strain evidence="2">CBS 115976</strain>
    </source>
</reference>
<dbReference type="Gene3D" id="3.40.630.30">
    <property type="match status" value="1"/>
</dbReference>
<evidence type="ECO:0000313" key="2">
    <source>
        <dbReference type="EMBL" id="KAF2669560.1"/>
    </source>
</evidence>
<gene>
    <name evidence="2" type="ORF">BT63DRAFT_413977</name>
</gene>
<evidence type="ECO:0000259" key="1">
    <source>
        <dbReference type="Pfam" id="PF13302"/>
    </source>
</evidence>
<dbReference type="PANTHER" id="PTHR43792:SF1">
    <property type="entry name" value="N-ACETYLTRANSFERASE DOMAIN-CONTAINING PROTEIN"/>
    <property type="match status" value="1"/>
</dbReference>
<dbReference type="Proteomes" id="UP000799302">
    <property type="component" value="Unassembled WGS sequence"/>
</dbReference>
<proteinExistence type="predicted"/>
<dbReference type="SUPFAM" id="SSF55729">
    <property type="entry name" value="Acyl-CoA N-acyltransferases (Nat)"/>
    <property type="match status" value="1"/>
</dbReference>
<dbReference type="EMBL" id="MU004235">
    <property type="protein sequence ID" value="KAF2669560.1"/>
    <property type="molecule type" value="Genomic_DNA"/>
</dbReference>
<evidence type="ECO:0000313" key="3">
    <source>
        <dbReference type="Proteomes" id="UP000799302"/>
    </source>
</evidence>
<dbReference type="InterPro" id="IPR000182">
    <property type="entry name" value="GNAT_dom"/>
</dbReference>
<keyword evidence="3" id="KW-1185">Reference proteome</keyword>